<protein>
    <recommendedName>
        <fullName evidence="2">Myb/SANT-like domain-containing protein</fullName>
    </recommendedName>
</protein>
<organism evidence="3">
    <name type="scientific">Salvia splendens</name>
    <name type="common">Scarlet sage</name>
    <dbReference type="NCBI Taxonomy" id="180675"/>
    <lineage>
        <taxon>Eukaryota</taxon>
        <taxon>Viridiplantae</taxon>
        <taxon>Streptophyta</taxon>
        <taxon>Embryophyta</taxon>
        <taxon>Tracheophyta</taxon>
        <taxon>Spermatophyta</taxon>
        <taxon>Magnoliopsida</taxon>
        <taxon>eudicotyledons</taxon>
        <taxon>Gunneridae</taxon>
        <taxon>Pentapetalae</taxon>
        <taxon>asterids</taxon>
        <taxon>lamiids</taxon>
        <taxon>Lamiales</taxon>
        <taxon>Lamiaceae</taxon>
        <taxon>Nepetoideae</taxon>
        <taxon>Mentheae</taxon>
        <taxon>Salviinae</taxon>
        <taxon>Salvia</taxon>
        <taxon>Salvia subgen. Calosphace</taxon>
        <taxon>core Calosphace</taxon>
    </lineage>
</organism>
<feature type="compositionally biased region" description="Polar residues" evidence="1">
    <location>
        <begin position="216"/>
        <end position="225"/>
    </location>
</feature>
<keyword evidence="4" id="KW-1185">Reference proteome</keyword>
<dbReference type="Pfam" id="PF12776">
    <property type="entry name" value="Myb_DNA-bind_3"/>
    <property type="match status" value="1"/>
</dbReference>
<gene>
    <name evidence="3" type="ORF">SASPL_148757</name>
</gene>
<dbReference type="InterPro" id="IPR024752">
    <property type="entry name" value="Myb/SANT-like_dom"/>
</dbReference>
<evidence type="ECO:0000256" key="1">
    <source>
        <dbReference type="SAM" id="MobiDB-lite"/>
    </source>
</evidence>
<reference evidence="3" key="1">
    <citation type="submission" date="2018-01" db="EMBL/GenBank/DDBJ databases">
        <authorList>
            <person name="Mao J.F."/>
        </authorList>
    </citation>
    <scope>NUCLEOTIDE SEQUENCE</scope>
    <source>
        <strain evidence="3">Huo1</strain>
        <tissue evidence="3">Leaf</tissue>
    </source>
</reference>
<dbReference type="EMBL" id="PNBA02000019">
    <property type="protein sequence ID" value="KAG6391011.1"/>
    <property type="molecule type" value="Genomic_DNA"/>
</dbReference>
<dbReference type="InterPro" id="IPR045026">
    <property type="entry name" value="LIMYB"/>
</dbReference>
<accession>A0A8X8WAI6</accession>
<dbReference type="AlphaFoldDB" id="A0A8X8WAI6"/>
<dbReference type="Proteomes" id="UP000298416">
    <property type="component" value="Unassembled WGS sequence"/>
</dbReference>
<evidence type="ECO:0000313" key="3">
    <source>
        <dbReference type="EMBL" id="KAG6391011.1"/>
    </source>
</evidence>
<dbReference type="PANTHER" id="PTHR47584">
    <property type="match status" value="1"/>
</dbReference>
<proteinExistence type="predicted"/>
<evidence type="ECO:0000313" key="4">
    <source>
        <dbReference type="Proteomes" id="UP000298416"/>
    </source>
</evidence>
<sequence>MEIPSQSEFLYKGKWSPACDHVLVDCLIMLKEENNMSATLKERVDLLRKRYYTFKAVIRLRGTYWNQQTKAVVAPNESWDNMLKMNSFAGAYFYQEEPIWERLACVFGFDDVKVEGQKEVVVISDNTEEIHEDALVINALVDGEDGVNSPAVFPGRKVRRKLFDDDPVPDDRESSTAAGSYFVDLTTDGMMRPREEQGRILHQPPKPYNEEVEPSTAKSPRASSCGSNSLMMWWPHICKRP</sequence>
<feature type="domain" description="Myb/SANT-like" evidence="2">
    <location>
        <begin position="37"/>
        <end position="81"/>
    </location>
</feature>
<name>A0A8X8WAI6_SALSN</name>
<comment type="caution">
    <text evidence="3">The sequence shown here is derived from an EMBL/GenBank/DDBJ whole genome shotgun (WGS) entry which is preliminary data.</text>
</comment>
<dbReference type="PANTHER" id="PTHR47584:SF14">
    <property type="entry name" value="L10-INTERACTING MYB DOMAIN-CONTAINING PROTEIN-LIKE"/>
    <property type="match status" value="1"/>
</dbReference>
<feature type="region of interest" description="Disordered" evidence="1">
    <location>
        <begin position="199"/>
        <end position="225"/>
    </location>
</feature>
<reference evidence="3" key="2">
    <citation type="submission" date="2020-08" db="EMBL/GenBank/DDBJ databases">
        <title>Plant Genome Project.</title>
        <authorList>
            <person name="Zhang R.-G."/>
        </authorList>
    </citation>
    <scope>NUCLEOTIDE SEQUENCE</scope>
    <source>
        <strain evidence="3">Huo1</strain>
        <tissue evidence="3">Leaf</tissue>
    </source>
</reference>
<evidence type="ECO:0000259" key="2">
    <source>
        <dbReference type="Pfam" id="PF12776"/>
    </source>
</evidence>